<evidence type="ECO:0000256" key="3">
    <source>
        <dbReference type="ARBA" id="ARBA00022475"/>
    </source>
</evidence>
<evidence type="ECO:0000256" key="6">
    <source>
        <dbReference type="ARBA" id="ARBA00023136"/>
    </source>
</evidence>
<keyword evidence="3" id="KW-1003">Cell membrane</keyword>
<dbReference type="PANTHER" id="PTHR30487:SF0">
    <property type="entry name" value="PREPILIN LEADER PEPTIDASE_N-METHYLTRANSFERASE-RELATED"/>
    <property type="match status" value="1"/>
</dbReference>
<feature type="domain" description="Prepilin peptidase A24 N-terminal" evidence="9">
    <location>
        <begin position="8"/>
        <end position="87"/>
    </location>
</feature>
<evidence type="ECO:0000259" key="8">
    <source>
        <dbReference type="Pfam" id="PF01478"/>
    </source>
</evidence>
<name>A0A0G1WDF2_9BACT</name>
<dbReference type="Pfam" id="PF01478">
    <property type="entry name" value="Peptidase_A24"/>
    <property type="match status" value="1"/>
</dbReference>
<evidence type="ECO:0000313" key="11">
    <source>
        <dbReference type="Proteomes" id="UP000034120"/>
    </source>
</evidence>
<evidence type="ECO:0000256" key="5">
    <source>
        <dbReference type="ARBA" id="ARBA00022989"/>
    </source>
</evidence>
<accession>A0A0G1WDF2</accession>
<dbReference type="InterPro" id="IPR050882">
    <property type="entry name" value="Prepilin_peptidase/N-MTase"/>
</dbReference>
<comment type="caution">
    <text evidence="10">The sequence shown here is derived from an EMBL/GenBank/DDBJ whole genome shotgun (WGS) entry which is preliminary data.</text>
</comment>
<comment type="similarity">
    <text evidence="2">Belongs to the peptidase A24 family.</text>
</comment>
<evidence type="ECO:0000256" key="1">
    <source>
        <dbReference type="ARBA" id="ARBA00004651"/>
    </source>
</evidence>
<proteinExistence type="inferred from homology"/>
<organism evidence="10 11">
    <name type="scientific">Candidatus Kaiserbacteria bacterium GW2011_GWB1_50_17</name>
    <dbReference type="NCBI Taxonomy" id="1618673"/>
    <lineage>
        <taxon>Bacteria</taxon>
        <taxon>Candidatus Kaiseribacteriota</taxon>
    </lineage>
</organism>
<evidence type="ECO:0000313" key="10">
    <source>
        <dbReference type="EMBL" id="KKW16816.1"/>
    </source>
</evidence>
<evidence type="ECO:0000259" key="9">
    <source>
        <dbReference type="Pfam" id="PF06750"/>
    </source>
</evidence>
<dbReference type="InterPro" id="IPR010627">
    <property type="entry name" value="Prepilin_pept_A24_N"/>
</dbReference>
<feature type="domain" description="Prepilin type IV endopeptidase peptidase" evidence="8">
    <location>
        <begin position="101"/>
        <end position="209"/>
    </location>
</feature>
<keyword evidence="4 7" id="KW-0812">Transmembrane</keyword>
<dbReference type="Gene3D" id="1.20.120.1220">
    <property type="match status" value="1"/>
</dbReference>
<feature type="transmembrane region" description="Helical" evidence="7">
    <location>
        <begin position="187"/>
        <end position="214"/>
    </location>
</feature>
<keyword evidence="5 7" id="KW-1133">Transmembrane helix</keyword>
<dbReference type="InterPro" id="IPR000045">
    <property type="entry name" value="Prepilin_IV_endopep_pep"/>
</dbReference>
<dbReference type="GO" id="GO:0004190">
    <property type="term" value="F:aspartic-type endopeptidase activity"/>
    <property type="evidence" value="ECO:0007669"/>
    <property type="project" value="InterPro"/>
</dbReference>
<comment type="subcellular location">
    <subcellularLocation>
        <location evidence="1">Cell membrane</location>
        <topology evidence="1">Multi-pass membrane protein</topology>
    </subcellularLocation>
</comment>
<protein>
    <submittedName>
        <fullName evidence="10">Peptidase A24A domain-containing protein</fullName>
    </submittedName>
</protein>
<reference evidence="10 11" key="1">
    <citation type="journal article" date="2015" name="Nature">
        <title>rRNA introns, odd ribosomes, and small enigmatic genomes across a large radiation of phyla.</title>
        <authorList>
            <person name="Brown C.T."/>
            <person name="Hug L.A."/>
            <person name="Thomas B.C."/>
            <person name="Sharon I."/>
            <person name="Castelle C.J."/>
            <person name="Singh A."/>
            <person name="Wilkins M.J."/>
            <person name="Williams K.H."/>
            <person name="Banfield J.F."/>
        </authorList>
    </citation>
    <scope>NUCLEOTIDE SEQUENCE [LARGE SCALE GENOMIC DNA]</scope>
</reference>
<dbReference type="Pfam" id="PF06750">
    <property type="entry name" value="A24_N_bact"/>
    <property type="match status" value="1"/>
</dbReference>
<evidence type="ECO:0000256" key="2">
    <source>
        <dbReference type="ARBA" id="ARBA00005801"/>
    </source>
</evidence>
<gene>
    <name evidence="10" type="ORF">UY57_C0033G0003</name>
</gene>
<dbReference type="GO" id="GO:0005886">
    <property type="term" value="C:plasma membrane"/>
    <property type="evidence" value="ECO:0007669"/>
    <property type="project" value="UniProtKB-SubCell"/>
</dbReference>
<dbReference type="Proteomes" id="UP000034120">
    <property type="component" value="Unassembled WGS sequence"/>
</dbReference>
<keyword evidence="6 7" id="KW-0472">Membrane</keyword>
<sequence length="270" mass="29526">MLAFIFGVFGLIIGSFLNVLILRHGKRSLLGRSACPSCKKTIRWHDLIPVFSWILLRGRCRDCGRAISIQYPLVEAGTAVLFFFIALAPISLSAKILALPIASLLLAIAVYDFHTTYIPDSWVWTLSALALLSVAIFPSCSLLTAHCSLSFLAGPAVALPLFTMWIVSNGKWMGLGDAKFTLSMGWLLGLSGGITALLLAFVLGAIVSIPLLFFSSPLARRIAHTLPFDVPAWAYTMKSEVPFGPFLVASCFFVWFSQMYAIPLPFSLFI</sequence>
<feature type="transmembrane region" description="Helical" evidence="7">
    <location>
        <begin position="243"/>
        <end position="262"/>
    </location>
</feature>
<feature type="transmembrane region" description="Helical" evidence="7">
    <location>
        <begin position="80"/>
        <end position="110"/>
    </location>
</feature>
<feature type="transmembrane region" description="Helical" evidence="7">
    <location>
        <begin position="149"/>
        <end position="167"/>
    </location>
</feature>
<evidence type="ECO:0000256" key="7">
    <source>
        <dbReference type="SAM" id="Phobius"/>
    </source>
</evidence>
<evidence type="ECO:0000256" key="4">
    <source>
        <dbReference type="ARBA" id="ARBA00022692"/>
    </source>
</evidence>
<dbReference type="GO" id="GO:0006465">
    <property type="term" value="P:signal peptide processing"/>
    <property type="evidence" value="ECO:0007669"/>
    <property type="project" value="TreeGrafter"/>
</dbReference>
<feature type="transmembrane region" description="Helical" evidence="7">
    <location>
        <begin position="6"/>
        <end position="22"/>
    </location>
</feature>
<dbReference type="PANTHER" id="PTHR30487">
    <property type="entry name" value="TYPE 4 PREPILIN-LIKE PROTEINS LEADER PEPTIDE-PROCESSING ENZYME"/>
    <property type="match status" value="1"/>
</dbReference>
<dbReference type="EMBL" id="LCQM01000033">
    <property type="protein sequence ID" value="KKW16816.1"/>
    <property type="molecule type" value="Genomic_DNA"/>
</dbReference>
<dbReference type="PATRIC" id="fig|1618673.3.peg.428"/>
<dbReference type="AlphaFoldDB" id="A0A0G1WDF2"/>
<feature type="transmembrane region" description="Helical" evidence="7">
    <location>
        <begin position="122"/>
        <end position="142"/>
    </location>
</feature>